<dbReference type="Proteomes" id="UP000027318">
    <property type="component" value="Unassembled WGS sequence"/>
</dbReference>
<protein>
    <submittedName>
        <fullName evidence="2">Sulfide-quinone reductase</fullName>
    </submittedName>
</protein>
<comment type="caution">
    <text evidence="2">The sequence shown here is derived from an EMBL/GenBank/DDBJ whole genome shotgun (WGS) entry which is preliminary data.</text>
</comment>
<gene>
    <name evidence="2" type="ORF">ADINL_1926</name>
</gene>
<dbReference type="InterPro" id="IPR005939">
    <property type="entry name" value="BLH_phosphatase-like"/>
</dbReference>
<proteinExistence type="predicted"/>
<evidence type="ECO:0000313" key="3">
    <source>
        <dbReference type="Proteomes" id="UP000027318"/>
    </source>
</evidence>
<sequence>MSHTLPPMRQLTETLSACGQLTASDIEALAAAGVKSLICNRPDQEEPGQPSTASLQAVAEQLGMQWYYQPVISGQVEDQQGDEFAAILASAATPVVAFCRSGARCGMLWALSQRTQQSGAQLVQHLQHAGYDMPDFFKRLTG</sequence>
<organism evidence="2 3">
    <name type="scientific">Nitrincola lacisaponensis</name>
    <dbReference type="NCBI Taxonomy" id="267850"/>
    <lineage>
        <taxon>Bacteria</taxon>
        <taxon>Pseudomonadati</taxon>
        <taxon>Pseudomonadota</taxon>
        <taxon>Gammaproteobacteria</taxon>
        <taxon>Oceanospirillales</taxon>
        <taxon>Oceanospirillaceae</taxon>
        <taxon>Nitrincola</taxon>
    </lineage>
</organism>
<name>A0A063XZW4_9GAMM</name>
<evidence type="ECO:0000313" key="2">
    <source>
        <dbReference type="EMBL" id="KDE39648.1"/>
    </source>
</evidence>
<dbReference type="PATRIC" id="fig|267850.7.peg.1895"/>
<dbReference type="SUPFAM" id="SSF52799">
    <property type="entry name" value="(Phosphotyrosine protein) phosphatases II"/>
    <property type="match status" value="1"/>
</dbReference>
<dbReference type="GO" id="GO:0016787">
    <property type="term" value="F:hydrolase activity"/>
    <property type="evidence" value="ECO:0007669"/>
    <property type="project" value="InterPro"/>
</dbReference>
<dbReference type="EMBL" id="JMSZ01000028">
    <property type="protein sequence ID" value="KDE39648.1"/>
    <property type="molecule type" value="Genomic_DNA"/>
</dbReference>
<accession>A0A063XZW4</accession>
<dbReference type="STRING" id="267850.ADINL_1926"/>
<dbReference type="RefSeq" id="WP_084154463.1">
    <property type="nucleotide sequence ID" value="NZ_JMSZ01000028.1"/>
</dbReference>
<reference evidence="2 3" key="1">
    <citation type="journal article" date="2005" name="Int. J. Syst. Evol. Microbiol.">
        <title>Nitrincola lacisaponensis gen. nov., sp. nov., a novel alkaliphilic bacterium isolated from an alkaline, saline lake.</title>
        <authorList>
            <person name="Dimitriu P.A."/>
            <person name="Shukla S.K."/>
            <person name="Conradt J."/>
            <person name="Marquez M.C."/>
            <person name="Ventosa A."/>
            <person name="Maglia A."/>
            <person name="Peyton B.M."/>
            <person name="Pinkart H.C."/>
            <person name="Mormile M.R."/>
        </authorList>
    </citation>
    <scope>NUCLEOTIDE SEQUENCE [LARGE SCALE GENOMIC DNA]</scope>
    <source>
        <strain evidence="2 3">4CA</strain>
    </source>
</reference>
<dbReference type="InterPro" id="IPR029021">
    <property type="entry name" value="Prot-tyrosine_phosphatase-like"/>
</dbReference>
<dbReference type="AlphaFoldDB" id="A0A063XZW4"/>
<keyword evidence="3" id="KW-1185">Reference proteome</keyword>
<dbReference type="NCBIfam" id="TIGR01244">
    <property type="entry name" value="TIGR01244 family sulfur transferase"/>
    <property type="match status" value="1"/>
</dbReference>
<evidence type="ECO:0000259" key="1">
    <source>
        <dbReference type="Pfam" id="PF04273"/>
    </source>
</evidence>
<dbReference type="Gene3D" id="3.90.190.10">
    <property type="entry name" value="Protein tyrosine phosphatase superfamily"/>
    <property type="match status" value="1"/>
</dbReference>
<dbReference type="OrthoDB" id="9802771at2"/>
<dbReference type="CDD" id="cd14503">
    <property type="entry name" value="PTP-bact"/>
    <property type="match status" value="1"/>
</dbReference>
<feature type="domain" description="Beta-lactamase hydrolase-like protein phosphatase-like" evidence="1">
    <location>
        <begin position="8"/>
        <end position="114"/>
    </location>
</feature>
<dbReference type="Pfam" id="PF04273">
    <property type="entry name" value="BLH_phosphatase"/>
    <property type="match status" value="1"/>
</dbReference>